<dbReference type="GO" id="GO:0046656">
    <property type="term" value="P:folic acid biosynthetic process"/>
    <property type="evidence" value="ECO:0007669"/>
    <property type="project" value="UniProtKB-UniRule"/>
</dbReference>
<reference evidence="8 9" key="1">
    <citation type="submission" date="2018-06" db="EMBL/GenBank/DDBJ databases">
        <authorList>
            <consortium name="Pathogen Informatics"/>
            <person name="Doyle S."/>
        </authorList>
    </citation>
    <scope>NUCLEOTIDE SEQUENCE [LARGE SCALE GENOMIC DNA]</scope>
    <source>
        <strain evidence="8 9">NCTC13337</strain>
    </source>
</reference>
<evidence type="ECO:0000313" key="9">
    <source>
        <dbReference type="Proteomes" id="UP000254601"/>
    </source>
</evidence>
<evidence type="ECO:0000313" key="8">
    <source>
        <dbReference type="EMBL" id="SUO97686.1"/>
    </source>
</evidence>
<keyword evidence="9" id="KW-1185">Reference proteome</keyword>
<proteinExistence type="inferred from homology"/>
<comment type="function">
    <text evidence="6">Catalyzes the conversion of 7,8-dihydroneopterin to 6-hydroxymethyl-7,8-dihydropterin.</text>
</comment>
<dbReference type="GO" id="GO:0004150">
    <property type="term" value="F:dihydroneopterin aldolase activity"/>
    <property type="evidence" value="ECO:0007669"/>
    <property type="project" value="UniProtKB-UniRule"/>
</dbReference>
<comment type="catalytic activity">
    <reaction evidence="1 6">
        <text>7,8-dihydroneopterin = 6-hydroxymethyl-7,8-dihydropterin + glycolaldehyde</text>
        <dbReference type="Rhea" id="RHEA:10540"/>
        <dbReference type="ChEBI" id="CHEBI:17001"/>
        <dbReference type="ChEBI" id="CHEBI:17071"/>
        <dbReference type="ChEBI" id="CHEBI:44841"/>
        <dbReference type="EC" id="4.1.2.25"/>
    </reaction>
</comment>
<dbReference type="PANTHER" id="PTHR42844:SF1">
    <property type="entry name" value="DIHYDRONEOPTERIN ALDOLASE 1-RELATED"/>
    <property type="match status" value="1"/>
</dbReference>
<dbReference type="SUPFAM" id="SSF55620">
    <property type="entry name" value="Tetrahydrobiopterin biosynthesis enzymes-like"/>
    <property type="match status" value="1"/>
</dbReference>
<dbReference type="Gene3D" id="3.30.1130.10">
    <property type="match status" value="1"/>
</dbReference>
<dbReference type="RefSeq" id="WP_072577107.1">
    <property type="nucleotide sequence ID" value="NZ_LWHB01000132.1"/>
</dbReference>
<dbReference type="NCBIfam" id="TIGR00526">
    <property type="entry name" value="folB_dom"/>
    <property type="match status" value="1"/>
</dbReference>
<keyword evidence="4 6" id="KW-0289">Folate biosynthesis</keyword>
<evidence type="ECO:0000256" key="3">
    <source>
        <dbReference type="ARBA" id="ARBA00005708"/>
    </source>
</evidence>
<evidence type="ECO:0000256" key="5">
    <source>
        <dbReference type="ARBA" id="ARBA00023239"/>
    </source>
</evidence>
<evidence type="ECO:0000256" key="4">
    <source>
        <dbReference type="ARBA" id="ARBA00022909"/>
    </source>
</evidence>
<dbReference type="SMART" id="SM00905">
    <property type="entry name" value="FolB"/>
    <property type="match status" value="1"/>
</dbReference>
<evidence type="ECO:0000256" key="1">
    <source>
        <dbReference type="ARBA" id="ARBA00001353"/>
    </source>
</evidence>
<dbReference type="Proteomes" id="UP000254601">
    <property type="component" value="Unassembled WGS sequence"/>
</dbReference>
<gene>
    <name evidence="8" type="primary">folB</name>
    <name evidence="8" type="ORF">NCTC13337_02565</name>
</gene>
<comment type="similarity">
    <text evidence="3 6">Belongs to the DHNA family.</text>
</comment>
<dbReference type="UniPathway" id="UPA00077">
    <property type="reaction ID" value="UER00154"/>
</dbReference>
<evidence type="ECO:0000259" key="7">
    <source>
        <dbReference type="SMART" id="SM00905"/>
    </source>
</evidence>
<dbReference type="EC" id="4.1.2.25" evidence="6"/>
<dbReference type="AlphaFoldDB" id="A0A380N096"/>
<evidence type="ECO:0000256" key="6">
    <source>
        <dbReference type="RuleBase" id="RU362079"/>
    </source>
</evidence>
<feature type="domain" description="Dihydroneopterin aldolase/epimerase" evidence="7">
    <location>
        <begin position="5"/>
        <end position="115"/>
    </location>
</feature>
<evidence type="ECO:0000256" key="2">
    <source>
        <dbReference type="ARBA" id="ARBA00005013"/>
    </source>
</evidence>
<protein>
    <recommendedName>
        <fullName evidence="6">7,8-dihydroneopterin aldolase</fullName>
        <ecNumber evidence="6">4.1.2.25</ecNumber>
    </recommendedName>
</protein>
<dbReference type="Pfam" id="PF02152">
    <property type="entry name" value="FolB"/>
    <property type="match status" value="1"/>
</dbReference>
<accession>A0A380N096</accession>
<sequence>MKDTIFLNNLAVEAIIGILPHERLKKQTLIIDLALETDFTAAAESDDVADAISYADVADYTLDFAQHSEFGLLETFAAALIDALFAEFPVDAITITLQKPGAIAATREVGIKMHRRREQ</sequence>
<name>A0A380N096_9GAMM</name>
<dbReference type="NCBIfam" id="TIGR00525">
    <property type="entry name" value="folB"/>
    <property type="match status" value="1"/>
</dbReference>
<dbReference type="InterPro" id="IPR006157">
    <property type="entry name" value="FolB_dom"/>
</dbReference>
<comment type="pathway">
    <text evidence="2 6">Cofactor biosynthesis; tetrahydrofolate biosynthesis; 2-amino-4-hydroxy-6-hydroxymethyl-7,8-dihydropteridine diphosphate from 7,8-dihydroneopterin triphosphate: step 3/4.</text>
</comment>
<dbReference type="GO" id="GO:0005737">
    <property type="term" value="C:cytoplasm"/>
    <property type="evidence" value="ECO:0007669"/>
    <property type="project" value="TreeGrafter"/>
</dbReference>
<organism evidence="8 9">
    <name type="scientific">Suttonella ornithocola</name>
    <dbReference type="NCBI Taxonomy" id="279832"/>
    <lineage>
        <taxon>Bacteria</taxon>
        <taxon>Pseudomonadati</taxon>
        <taxon>Pseudomonadota</taxon>
        <taxon>Gammaproteobacteria</taxon>
        <taxon>Cardiobacteriales</taxon>
        <taxon>Cardiobacteriaceae</taxon>
        <taxon>Suttonella</taxon>
    </lineage>
</organism>
<dbReference type="InterPro" id="IPR006156">
    <property type="entry name" value="Dihydroneopterin_aldolase"/>
</dbReference>
<dbReference type="EMBL" id="UHIC01000001">
    <property type="protein sequence ID" value="SUO97686.1"/>
    <property type="molecule type" value="Genomic_DNA"/>
</dbReference>
<keyword evidence="5 6" id="KW-0456">Lyase</keyword>
<dbReference type="PANTHER" id="PTHR42844">
    <property type="entry name" value="DIHYDRONEOPTERIN ALDOLASE 1-RELATED"/>
    <property type="match status" value="1"/>
</dbReference>
<dbReference type="GO" id="GO:0046654">
    <property type="term" value="P:tetrahydrofolate biosynthetic process"/>
    <property type="evidence" value="ECO:0007669"/>
    <property type="project" value="UniProtKB-UniRule"/>
</dbReference>
<dbReference type="InterPro" id="IPR043133">
    <property type="entry name" value="GTP-CH-I_C/QueF"/>
</dbReference>